<accession>A0A7D9DMA2</accession>
<keyword evidence="7" id="KW-0539">Nucleus</keyword>
<dbReference type="Gene3D" id="1.10.10.1070">
    <property type="entry name" value="Zinc finger, BED domain-containing"/>
    <property type="match status" value="1"/>
</dbReference>
<evidence type="ECO:0000313" key="10">
    <source>
        <dbReference type="Proteomes" id="UP001152795"/>
    </source>
</evidence>
<comment type="subcellular location">
    <subcellularLocation>
        <location evidence="1">Nucleus</location>
    </subcellularLocation>
</comment>
<organism evidence="9 10">
    <name type="scientific">Paramuricea clavata</name>
    <name type="common">Red gorgonian</name>
    <name type="synonym">Violescent sea-whip</name>
    <dbReference type="NCBI Taxonomy" id="317549"/>
    <lineage>
        <taxon>Eukaryota</taxon>
        <taxon>Metazoa</taxon>
        <taxon>Cnidaria</taxon>
        <taxon>Anthozoa</taxon>
        <taxon>Octocorallia</taxon>
        <taxon>Malacalcyonacea</taxon>
        <taxon>Plexauridae</taxon>
        <taxon>Paramuricea</taxon>
    </lineage>
</organism>
<comment type="caution">
    <text evidence="9">The sequence shown here is derived from an EMBL/GenBank/DDBJ whole genome shotgun (WGS) entry which is preliminary data.</text>
</comment>
<keyword evidence="4" id="KW-0862">Zinc</keyword>
<dbReference type="GO" id="GO:0008270">
    <property type="term" value="F:zinc ion binding"/>
    <property type="evidence" value="ECO:0007669"/>
    <property type="project" value="UniProtKB-KW"/>
</dbReference>
<feature type="region of interest" description="Disordered" evidence="8">
    <location>
        <begin position="34"/>
        <end position="64"/>
    </location>
</feature>
<keyword evidence="5" id="KW-0805">Transcription regulation</keyword>
<dbReference type="InterPro" id="IPR003656">
    <property type="entry name" value="Znf_BED"/>
</dbReference>
<name>A0A7D9DMA2_PARCT</name>
<dbReference type="SUPFAM" id="SSF57667">
    <property type="entry name" value="beta-beta-alpha zinc fingers"/>
    <property type="match status" value="1"/>
</dbReference>
<dbReference type="AlphaFoldDB" id="A0A7D9DMA2"/>
<dbReference type="InterPro" id="IPR052035">
    <property type="entry name" value="ZnF_BED_domain_contain"/>
</dbReference>
<dbReference type="InterPro" id="IPR012337">
    <property type="entry name" value="RNaseH-like_sf"/>
</dbReference>
<dbReference type="InterPro" id="IPR036236">
    <property type="entry name" value="Znf_C2H2_sf"/>
</dbReference>
<dbReference type="PANTHER" id="PTHR46481:SF10">
    <property type="entry name" value="ZINC FINGER BED DOMAIN-CONTAINING PROTEIN 39"/>
    <property type="match status" value="1"/>
</dbReference>
<evidence type="ECO:0000256" key="8">
    <source>
        <dbReference type="SAM" id="MobiDB-lite"/>
    </source>
</evidence>
<dbReference type="GO" id="GO:0005634">
    <property type="term" value="C:nucleus"/>
    <property type="evidence" value="ECO:0007669"/>
    <property type="project" value="UniProtKB-SubCell"/>
</dbReference>
<keyword evidence="10" id="KW-1185">Reference proteome</keyword>
<evidence type="ECO:0000256" key="2">
    <source>
        <dbReference type="ARBA" id="ARBA00022723"/>
    </source>
</evidence>
<dbReference type="SMART" id="SM00614">
    <property type="entry name" value="ZnF_BED"/>
    <property type="match status" value="1"/>
</dbReference>
<dbReference type="PANTHER" id="PTHR46481">
    <property type="entry name" value="ZINC FINGER BED DOMAIN-CONTAINING PROTEIN 4"/>
    <property type="match status" value="1"/>
</dbReference>
<dbReference type="EMBL" id="CACRXK020001277">
    <property type="protein sequence ID" value="CAB3988086.1"/>
    <property type="molecule type" value="Genomic_DNA"/>
</dbReference>
<evidence type="ECO:0000256" key="7">
    <source>
        <dbReference type="ARBA" id="ARBA00023242"/>
    </source>
</evidence>
<dbReference type="Proteomes" id="UP001152795">
    <property type="component" value="Unassembled WGS sequence"/>
</dbReference>
<evidence type="ECO:0000256" key="4">
    <source>
        <dbReference type="ARBA" id="ARBA00022833"/>
    </source>
</evidence>
<keyword evidence="2" id="KW-0479">Metal-binding</keyword>
<dbReference type="PROSITE" id="PS50808">
    <property type="entry name" value="ZF_BED"/>
    <property type="match status" value="1"/>
</dbReference>
<dbReference type="Pfam" id="PF02892">
    <property type="entry name" value="zf-BED"/>
    <property type="match status" value="1"/>
</dbReference>
<evidence type="ECO:0000256" key="6">
    <source>
        <dbReference type="ARBA" id="ARBA00023163"/>
    </source>
</evidence>
<feature type="compositionally biased region" description="Basic and acidic residues" evidence="8">
    <location>
        <begin position="54"/>
        <end position="64"/>
    </location>
</feature>
<proteinExistence type="predicted"/>
<evidence type="ECO:0000313" key="9">
    <source>
        <dbReference type="EMBL" id="CAB3988086.1"/>
    </source>
</evidence>
<keyword evidence="3" id="KW-0863">Zinc-finger</keyword>
<evidence type="ECO:0000256" key="3">
    <source>
        <dbReference type="ARBA" id="ARBA00022771"/>
    </source>
</evidence>
<sequence length="280" mass="32219">MATQSFVWAWFHVEDKSDSAAQCLICEKKIKRGRDGKGQKSFSTSPLHTHMKTHHQEEYKKGKKESELVSPATYSIQPKEKKIVAMKKQLSIEDSLTSKKIWDINDSRSRAIHKKIIKMMAVDNQPFSMVEDDGFIDLMAHLRPHYLLPSRRYFADKMLLEVYKELRTIVQDELAEPDGDYISFTSDIWTCSVSKETFISLSGHWVKKDFKRVNAVLCGSHFPGSHTGINIVEMFQNMWDDWGIQEVRWNLLVRDGAANMSLGGDLADINSIHCTVHRLQ</sequence>
<protein>
    <submittedName>
        <fullName evidence="9">Zinc finger BED domain-containing 4-like</fullName>
    </submittedName>
</protein>
<dbReference type="SUPFAM" id="SSF140996">
    <property type="entry name" value="Hermes dimerisation domain"/>
    <property type="match status" value="1"/>
</dbReference>
<dbReference type="OrthoDB" id="1607513at2759"/>
<gene>
    <name evidence="9" type="ORF">PACLA_8A011032</name>
</gene>
<dbReference type="SUPFAM" id="SSF53098">
    <property type="entry name" value="Ribonuclease H-like"/>
    <property type="match status" value="1"/>
</dbReference>
<reference evidence="9" key="1">
    <citation type="submission" date="2020-04" db="EMBL/GenBank/DDBJ databases">
        <authorList>
            <person name="Alioto T."/>
            <person name="Alioto T."/>
            <person name="Gomez Garrido J."/>
        </authorList>
    </citation>
    <scope>NUCLEOTIDE SEQUENCE</scope>
    <source>
        <strain evidence="9">A484AB</strain>
    </source>
</reference>
<evidence type="ECO:0000256" key="1">
    <source>
        <dbReference type="ARBA" id="ARBA00004123"/>
    </source>
</evidence>
<evidence type="ECO:0000256" key="5">
    <source>
        <dbReference type="ARBA" id="ARBA00023015"/>
    </source>
</evidence>
<keyword evidence="6" id="KW-0804">Transcription</keyword>
<dbReference type="GO" id="GO:0003677">
    <property type="term" value="F:DNA binding"/>
    <property type="evidence" value="ECO:0007669"/>
    <property type="project" value="InterPro"/>
</dbReference>
<dbReference type="GO" id="GO:0009791">
    <property type="term" value="P:post-embryonic development"/>
    <property type="evidence" value="ECO:0007669"/>
    <property type="project" value="UniProtKB-ARBA"/>
</dbReference>